<dbReference type="InterPro" id="IPR009009">
    <property type="entry name" value="RlpA-like_DPBB"/>
</dbReference>
<name>A0A425BXB6_9STRA</name>
<keyword evidence="1 3" id="KW-0732">Signal</keyword>
<gene>
    <name evidence="5" type="ORF">DD237_007122</name>
</gene>
<dbReference type="AlphaFoldDB" id="A0A425BXB6"/>
<dbReference type="Gene3D" id="2.60.40.760">
    <property type="entry name" value="Expansin, cellulose-binding-like domain"/>
    <property type="match status" value="1"/>
</dbReference>
<feature type="chain" id="PRO_5019046189" description="Expansin-like EG45 domain-containing protein" evidence="3">
    <location>
        <begin position="25"/>
        <end position="331"/>
    </location>
</feature>
<feature type="signal peptide" evidence="3">
    <location>
        <begin position="1"/>
        <end position="24"/>
    </location>
</feature>
<reference evidence="5 6" key="1">
    <citation type="submission" date="2018-06" db="EMBL/GenBank/DDBJ databases">
        <title>Comparative genomics of downy mildews reveals potential adaptations to biotrophy.</title>
        <authorList>
            <person name="Fletcher K."/>
            <person name="Klosterman S.J."/>
            <person name="Derevnina L."/>
            <person name="Martin F."/>
            <person name="Koike S."/>
            <person name="Reyes Chin-Wo S."/>
            <person name="Mou B."/>
            <person name="Michelmore R."/>
        </authorList>
    </citation>
    <scope>NUCLEOTIDE SEQUENCE [LARGE SCALE GENOMIC DNA]</scope>
    <source>
        <strain evidence="5 6">R13</strain>
    </source>
</reference>
<evidence type="ECO:0000256" key="2">
    <source>
        <dbReference type="SAM" id="Phobius"/>
    </source>
</evidence>
<protein>
    <recommendedName>
        <fullName evidence="4">Expansin-like EG45 domain-containing protein</fullName>
    </recommendedName>
</protein>
<dbReference type="CDD" id="cd22271">
    <property type="entry name" value="DPBB_EXP_N-like"/>
    <property type="match status" value="1"/>
</dbReference>
<dbReference type="NCBIfam" id="NF041144">
    <property type="entry name" value="expansin_EXLX1"/>
    <property type="match status" value="1"/>
</dbReference>
<dbReference type="InterPro" id="IPR036908">
    <property type="entry name" value="RlpA-like_sf"/>
</dbReference>
<dbReference type="Pfam" id="PF03330">
    <property type="entry name" value="DPBB_1"/>
    <property type="match status" value="1"/>
</dbReference>
<dbReference type="PANTHER" id="PTHR31836">
    <property type="match status" value="1"/>
</dbReference>
<evidence type="ECO:0000256" key="1">
    <source>
        <dbReference type="ARBA" id="ARBA00022729"/>
    </source>
</evidence>
<dbReference type="PROSITE" id="PS51257">
    <property type="entry name" value="PROKAR_LIPOPROTEIN"/>
    <property type="match status" value="1"/>
</dbReference>
<dbReference type="InterPro" id="IPR007112">
    <property type="entry name" value="Expansin/allergen_DPBB_dom"/>
</dbReference>
<keyword evidence="2" id="KW-0812">Transmembrane</keyword>
<evidence type="ECO:0000313" key="5">
    <source>
        <dbReference type="EMBL" id="RQM09405.1"/>
    </source>
</evidence>
<dbReference type="InterPro" id="IPR049818">
    <property type="entry name" value="Expansin_EXLX1-like"/>
</dbReference>
<dbReference type="Proteomes" id="UP000286097">
    <property type="component" value="Unassembled WGS sequence"/>
</dbReference>
<accession>A0A425BXB6</accession>
<evidence type="ECO:0000313" key="6">
    <source>
        <dbReference type="Proteomes" id="UP000286097"/>
    </source>
</evidence>
<dbReference type="VEuPathDB" id="FungiDB:DD237_007122"/>
<proteinExistence type="predicted"/>
<dbReference type="PANTHER" id="PTHR31836:SF21">
    <property type="entry name" value="EXPANSIN-LIKE PROTEIN 7"/>
    <property type="match status" value="1"/>
</dbReference>
<comment type="caution">
    <text evidence="5">The sequence shown here is derived from an EMBL/GenBank/DDBJ whole genome shotgun (WGS) entry which is preliminary data.</text>
</comment>
<evidence type="ECO:0000256" key="3">
    <source>
        <dbReference type="SAM" id="SignalP"/>
    </source>
</evidence>
<keyword evidence="2" id="KW-1133">Transmembrane helix</keyword>
<organism evidence="5 6">
    <name type="scientific">Peronospora effusa</name>
    <dbReference type="NCBI Taxonomy" id="542832"/>
    <lineage>
        <taxon>Eukaryota</taxon>
        <taxon>Sar</taxon>
        <taxon>Stramenopiles</taxon>
        <taxon>Oomycota</taxon>
        <taxon>Peronosporomycetes</taxon>
        <taxon>Peronosporales</taxon>
        <taxon>Peronosporaceae</taxon>
        <taxon>Peronospora</taxon>
    </lineage>
</organism>
<feature type="transmembrane region" description="Helical" evidence="2">
    <location>
        <begin position="268"/>
        <end position="292"/>
    </location>
</feature>
<keyword evidence="2" id="KW-0472">Membrane</keyword>
<dbReference type="PROSITE" id="PS50842">
    <property type="entry name" value="EXPANSIN_EG45"/>
    <property type="match status" value="1"/>
</dbReference>
<dbReference type="InterPro" id="IPR051477">
    <property type="entry name" value="Expansin_CellWall"/>
</dbReference>
<dbReference type="SUPFAM" id="SSF50685">
    <property type="entry name" value="Barwin-like endoglucanases"/>
    <property type="match status" value="1"/>
</dbReference>
<feature type="domain" description="Expansin-like EG45" evidence="4">
    <location>
        <begin position="30"/>
        <end position="138"/>
    </location>
</feature>
<dbReference type="Gene3D" id="2.40.40.10">
    <property type="entry name" value="RlpA-like domain"/>
    <property type="match status" value="1"/>
</dbReference>
<dbReference type="EMBL" id="QKXF01000709">
    <property type="protein sequence ID" value="RQM09405.1"/>
    <property type="molecule type" value="Genomic_DNA"/>
</dbReference>
<evidence type="ECO:0000259" key="4">
    <source>
        <dbReference type="PROSITE" id="PS50842"/>
    </source>
</evidence>
<sequence>MISQRMVIALLLAASCSWLAMVSASITYNGYGTVYSLSSPFDGNCNFMRWPEDAVTKYAALNAEQWEGSMNCGRCAEVLCTDASCSGHSEIVYIMDQCPGCAHGDLDLSPDVFESITGQSNTKLSIEWKFVDCPISNNVQYCLKTGSSEFWVAVQPTNFVSGVTSLSINGQKTSVIDSAYYFLIDGCGKSVVDLRSVSISIEGMNGEVLKDTLSLTANECTDGSLQFVSSGSIPQSTITTTKTASIKTASIAFAQEEASSSNSLHSTAFIVAAVCVALGVALGVVGGVVIVVHKKRKRLEESKIIDDSASLELYVSIRSPKWGVPVVHSAV</sequence>
<dbReference type="InterPro" id="IPR036749">
    <property type="entry name" value="Expansin_CBD_sf"/>
</dbReference>